<sequence length="146" mass="15963">MTRNTNRETPVATGAAGFTLIELMIVVAVIAIISAVAYPSYQDYVRKSRRADGKAMLNEVAARLEQHYTSNKTYTTVVANLGYTGTAPDTVLSQDQYYSVKIAVGDATSYRLEATARDKGKQNKDTSCSPLKYYSTGLKEPTSGCW</sequence>
<dbReference type="PROSITE" id="PS00409">
    <property type="entry name" value="PROKAR_NTER_METHYL"/>
    <property type="match status" value="1"/>
</dbReference>
<keyword evidence="1" id="KW-1133">Transmembrane helix</keyword>
<dbReference type="InterPro" id="IPR012902">
    <property type="entry name" value="N_methyl_site"/>
</dbReference>
<feature type="transmembrane region" description="Helical" evidence="1">
    <location>
        <begin position="20"/>
        <end position="41"/>
    </location>
</feature>
<dbReference type="AlphaFoldDB" id="A0A1F6U088"/>
<protein>
    <recommendedName>
        <fullName evidence="4">Pilus assembly protein PilE</fullName>
    </recommendedName>
</protein>
<evidence type="ECO:0000313" key="2">
    <source>
        <dbReference type="EMBL" id="OGI50794.1"/>
    </source>
</evidence>
<name>A0A1F6U088_9PROT</name>
<dbReference type="Proteomes" id="UP000179362">
    <property type="component" value="Unassembled WGS sequence"/>
</dbReference>
<dbReference type="Gene3D" id="3.30.700.10">
    <property type="entry name" value="Glycoprotein, Type 4 Pilin"/>
    <property type="match status" value="1"/>
</dbReference>
<evidence type="ECO:0008006" key="4">
    <source>
        <dbReference type="Google" id="ProtNLM"/>
    </source>
</evidence>
<dbReference type="Pfam" id="PF16732">
    <property type="entry name" value="ComP_DUS"/>
    <property type="match status" value="1"/>
</dbReference>
<dbReference type="Pfam" id="PF07963">
    <property type="entry name" value="N_methyl"/>
    <property type="match status" value="1"/>
</dbReference>
<keyword evidence="1" id="KW-0812">Transmembrane</keyword>
<evidence type="ECO:0000313" key="3">
    <source>
        <dbReference type="Proteomes" id="UP000179362"/>
    </source>
</evidence>
<dbReference type="GO" id="GO:0043683">
    <property type="term" value="P:type IV pilus assembly"/>
    <property type="evidence" value="ECO:0007669"/>
    <property type="project" value="InterPro"/>
</dbReference>
<dbReference type="PANTHER" id="PTHR30093">
    <property type="entry name" value="GENERAL SECRETION PATHWAY PROTEIN G"/>
    <property type="match status" value="1"/>
</dbReference>
<dbReference type="InterPro" id="IPR031982">
    <property type="entry name" value="PilE-like"/>
</dbReference>
<proteinExistence type="predicted"/>
<accession>A0A1F6U088</accession>
<dbReference type="NCBIfam" id="TIGR02532">
    <property type="entry name" value="IV_pilin_GFxxxE"/>
    <property type="match status" value="1"/>
</dbReference>
<gene>
    <name evidence="2" type="ORF">A3B81_00320</name>
</gene>
<reference evidence="2 3" key="1">
    <citation type="journal article" date="2016" name="Nat. Commun.">
        <title>Thousands of microbial genomes shed light on interconnected biogeochemical processes in an aquifer system.</title>
        <authorList>
            <person name="Anantharaman K."/>
            <person name="Brown C.T."/>
            <person name="Hug L.A."/>
            <person name="Sharon I."/>
            <person name="Castelle C.J."/>
            <person name="Probst A.J."/>
            <person name="Thomas B.C."/>
            <person name="Singh A."/>
            <person name="Wilkins M.J."/>
            <person name="Karaoz U."/>
            <person name="Brodie E.L."/>
            <person name="Williams K.H."/>
            <person name="Hubbard S.S."/>
            <person name="Banfield J.F."/>
        </authorList>
    </citation>
    <scope>NUCLEOTIDE SEQUENCE [LARGE SCALE GENOMIC DNA]</scope>
</reference>
<dbReference type="InterPro" id="IPR045584">
    <property type="entry name" value="Pilin-like"/>
</dbReference>
<evidence type="ECO:0000256" key="1">
    <source>
        <dbReference type="SAM" id="Phobius"/>
    </source>
</evidence>
<comment type="caution">
    <text evidence="2">The sequence shown here is derived from an EMBL/GenBank/DDBJ whole genome shotgun (WGS) entry which is preliminary data.</text>
</comment>
<dbReference type="SUPFAM" id="SSF54523">
    <property type="entry name" value="Pili subunits"/>
    <property type="match status" value="1"/>
</dbReference>
<organism evidence="2 3">
    <name type="scientific">Candidatus Muproteobacteria bacterium RIFCSPHIGHO2_02_FULL_65_16</name>
    <dbReference type="NCBI Taxonomy" id="1817766"/>
    <lineage>
        <taxon>Bacteria</taxon>
        <taxon>Pseudomonadati</taxon>
        <taxon>Pseudomonadota</taxon>
        <taxon>Candidatus Muproteobacteria</taxon>
    </lineage>
</organism>
<keyword evidence="1" id="KW-0472">Membrane</keyword>
<dbReference type="PANTHER" id="PTHR30093:SF47">
    <property type="entry name" value="TYPE IV PILUS NON-CORE MINOR PILIN PILE"/>
    <property type="match status" value="1"/>
</dbReference>
<dbReference type="EMBL" id="MFTA01000076">
    <property type="protein sequence ID" value="OGI50794.1"/>
    <property type="molecule type" value="Genomic_DNA"/>
</dbReference>